<accession>A0A1Y6EQC0</accession>
<feature type="coiled-coil region" evidence="1">
    <location>
        <begin position="47"/>
        <end position="74"/>
    </location>
</feature>
<protein>
    <submittedName>
        <fullName evidence="2">Uncharacterized protein</fullName>
    </submittedName>
</protein>
<dbReference type="EMBL" id="FXWH01000001">
    <property type="protein sequence ID" value="SMQ62363.1"/>
    <property type="molecule type" value="Genomic_DNA"/>
</dbReference>
<keyword evidence="1" id="KW-0175">Coiled coil</keyword>
<keyword evidence="3" id="KW-1185">Reference proteome</keyword>
<dbReference type="RefSeq" id="WP_086433860.1">
    <property type="nucleotide sequence ID" value="NZ_FXWH01000001.1"/>
</dbReference>
<name>A0A1Y6EQC0_9GAMM</name>
<dbReference type="AlphaFoldDB" id="A0A1Y6EQC0"/>
<proteinExistence type="predicted"/>
<sequence>MSSLALRKLGELREEMTQLAITADGDDANIGRLQTLAGEYQQQLELYVAYLDENVSAEQKHEQLSKELEFAKTLEKRLNTVKTDYGKQLQTIQVGKKARKNY</sequence>
<evidence type="ECO:0000313" key="3">
    <source>
        <dbReference type="Proteomes" id="UP000194450"/>
    </source>
</evidence>
<dbReference type="Proteomes" id="UP000194450">
    <property type="component" value="Unassembled WGS sequence"/>
</dbReference>
<gene>
    <name evidence="2" type="ORF">SAMN06297229_0697</name>
</gene>
<evidence type="ECO:0000313" key="2">
    <source>
        <dbReference type="EMBL" id="SMQ62363.1"/>
    </source>
</evidence>
<organism evidence="2 3">
    <name type="scientific">Pseudidiomarina planktonica</name>
    <dbReference type="NCBI Taxonomy" id="1323738"/>
    <lineage>
        <taxon>Bacteria</taxon>
        <taxon>Pseudomonadati</taxon>
        <taxon>Pseudomonadota</taxon>
        <taxon>Gammaproteobacteria</taxon>
        <taxon>Alteromonadales</taxon>
        <taxon>Idiomarinaceae</taxon>
        <taxon>Pseudidiomarina</taxon>
    </lineage>
</organism>
<reference evidence="3" key="1">
    <citation type="submission" date="2017-04" db="EMBL/GenBank/DDBJ databases">
        <authorList>
            <person name="Varghese N."/>
            <person name="Submissions S."/>
        </authorList>
    </citation>
    <scope>NUCLEOTIDE SEQUENCE [LARGE SCALE GENOMIC DNA]</scope>
</reference>
<evidence type="ECO:0000256" key="1">
    <source>
        <dbReference type="SAM" id="Coils"/>
    </source>
</evidence>